<proteinExistence type="predicted"/>
<dbReference type="PROSITE" id="PS50025">
    <property type="entry name" value="LAM_G_DOMAIN"/>
    <property type="match status" value="1"/>
</dbReference>
<dbReference type="Gene3D" id="2.60.120.200">
    <property type="match status" value="1"/>
</dbReference>
<protein>
    <recommendedName>
        <fullName evidence="2">Laminin G domain-containing protein</fullName>
    </recommendedName>
</protein>
<dbReference type="InParanoid" id="K1PWP5"/>
<organism evidence="3">
    <name type="scientific">Magallana gigas</name>
    <name type="common">Pacific oyster</name>
    <name type="synonym">Crassostrea gigas</name>
    <dbReference type="NCBI Taxonomy" id="29159"/>
    <lineage>
        <taxon>Eukaryota</taxon>
        <taxon>Metazoa</taxon>
        <taxon>Spiralia</taxon>
        <taxon>Lophotrochozoa</taxon>
        <taxon>Mollusca</taxon>
        <taxon>Bivalvia</taxon>
        <taxon>Autobranchia</taxon>
        <taxon>Pteriomorphia</taxon>
        <taxon>Ostreida</taxon>
        <taxon>Ostreoidea</taxon>
        <taxon>Ostreidae</taxon>
        <taxon>Magallana</taxon>
    </lineage>
</organism>
<dbReference type="Gene3D" id="4.10.830.10">
    <property type="entry name" value="30s Ribosomal Protein S14, Chain N"/>
    <property type="match status" value="1"/>
</dbReference>
<evidence type="ECO:0000256" key="1">
    <source>
        <dbReference type="PROSITE-ProRule" id="PRU00122"/>
    </source>
</evidence>
<dbReference type="InterPro" id="IPR043140">
    <property type="entry name" value="Ribosomal_uS14_sf"/>
</dbReference>
<accession>K1PWP5</accession>
<evidence type="ECO:0000259" key="2">
    <source>
        <dbReference type="PROSITE" id="PS50025"/>
    </source>
</evidence>
<dbReference type="SUPFAM" id="SSF49899">
    <property type="entry name" value="Concanavalin A-like lectins/glucanases"/>
    <property type="match status" value="1"/>
</dbReference>
<sequence length="220" mass="24637">MCRRCFREYANDIGLKKLDHNKCNAFYFLLMLPFASSLNNSTAFFNSTLNSSVTIRNNILTFQSNTFQRAFSFKTCYNGQLIYQRGQSGDEFSVILINGSINIRWKSGNSEIAMTTNAQLNNNAWYIMDLRNRLGVITMEILRGRQRECLIYLANSTYQSSLLGINLSGSEGLVIGRDFTGCVQEGPGVTFINNANVGDVEVEWSFDTCPLDGITCNSGT</sequence>
<gene>
    <name evidence="3" type="ORF">CGI_10012903</name>
</gene>
<dbReference type="Pfam" id="PF02210">
    <property type="entry name" value="Laminin_G_2"/>
    <property type="match status" value="1"/>
</dbReference>
<comment type="caution">
    <text evidence="1">Lacks conserved residue(s) required for the propagation of feature annotation.</text>
</comment>
<feature type="domain" description="Laminin G" evidence="2">
    <location>
        <begin position="42"/>
        <end position="216"/>
    </location>
</feature>
<evidence type="ECO:0000313" key="3">
    <source>
        <dbReference type="EMBL" id="EKC23449.1"/>
    </source>
</evidence>
<dbReference type="InterPro" id="IPR001791">
    <property type="entry name" value="Laminin_G"/>
</dbReference>
<dbReference type="HOGENOM" id="CLU_1257148_0_0_1"/>
<dbReference type="InterPro" id="IPR013320">
    <property type="entry name" value="ConA-like_dom_sf"/>
</dbReference>
<dbReference type="AlphaFoldDB" id="K1PWP5"/>
<dbReference type="EMBL" id="JH817990">
    <property type="protein sequence ID" value="EKC23449.1"/>
    <property type="molecule type" value="Genomic_DNA"/>
</dbReference>
<name>K1PWP5_MAGGI</name>
<reference evidence="3" key="1">
    <citation type="journal article" date="2012" name="Nature">
        <title>The oyster genome reveals stress adaptation and complexity of shell formation.</title>
        <authorList>
            <person name="Zhang G."/>
            <person name="Fang X."/>
            <person name="Guo X."/>
            <person name="Li L."/>
            <person name="Luo R."/>
            <person name="Xu F."/>
            <person name="Yang P."/>
            <person name="Zhang L."/>
            <person name="Wang X."/>
            <person name="Qi H."/>
            <person name="Xiong Z."/>
            <person name="Que H."/>
            <person name="Xie Y."/>
            <person name="Holland P.W."/>
            <person name="Paps J."/>
            <person name="Zhu Y."/>
            <person name="Wu F."/>
            <person name="Chen Y."/>
            <person name="Wang J."/>
            <person name="Peng C."/>
            <person name="Meng J."/>
            <person name="Yang L."/>
            <person name="Liu J."/>
            <person name="Wen B."/>
            <person name="Zhang N."/>
            <person name="Huang Z."/>
            <person name="Zhu Q."/>
            <person name="Feng Y."/>
            <person name="Mount A."/>
            <person name="Hedgecock D."/>
            <person name="Xu Z."/>
            <person name="Liu Y."/>
            <person name="Domazet-Loso T."/>
            <person name="Du Y."/>
            <person name="Sun X."/>
            <person name="Zhang S."/>
            <person name="Liu B."/>
            <person name="Cheng P."/>
            <person name="Jiang X."/>
            <person name="Li J."/>
            <person name="Fan D."/>
            <person name="Wang W."/>
            <person name="Fu W."/>
            <person name="Wang T."/>
            <person name="Wang B."/>
            <person name="Zhang J."/>
            <person name="Peng Z."/>
            <person name="Li Y."/>
            <person name="Li N."/>
            <person name="Wang J."/>
            <person name="Chen M."/>
            <person name="He Y."/>
            <person name="Tan F."/>
            <person name="Song X."/>
            <person name="Zheng Q."/>
            <person name="Huang R."/>
            <person name="Yang H."/>
            <person name="Du X."/>
            <person name="Chen L."/>
            <person name="Yang M."/>
            <person name="Gaffney P.M."/>
            <person name="Wang S."/>
            <person name="Luo L."/>
            <person name="She Z."/>
            <person name="Ming Y."/>
            <person name="Huang W."/>
            <person name="Zhang S."/>
            <person name="Huang B."/>
            <person name="Zhang Y."/>
            <person name="Qu T."/>
            <person name="Ni P."/>
            <person name="Miao G."/>
            <person name="Wang J."/>
            <person name="Wang Q."/>
            <person name="Steinberg C.E."/>
            <person name="Wang H."/>
            <person name="Li N."/>
            <person name="Qian L."/>
            <person name="Zhang G."/>
            <person name="Li Y."/>
            <person name="Yang H."/>
            <person name="Liu X."/>
            <person name="Wang J."/>
            <person name="Yin Y."/>
            <person name="Wang J."/>
        </authorList>
    </citation>
    <scope>NUCLEOTIDE SEQUENCE [LARGE SCALE GENOMIC DNA]</scope>
    <source>
        <strain evidence="3">05x7-T-G4-1.051#20</strain>
    </source>
</reference>